<keyword evidence="3" id="KW-1185">Reference proteome</keyword>
<organism evidence="2 3">
    <name type="scientific">Batillaria attramentaria</name>
    <dbReference type="NCBI Taxonomy" id="370345"/>
    <lineage>
        <taxon>Eukaryota</taxon>
        <taxon>Metazoa</taxon>
        <taxon>Spiralia</taxon>
        <taxon>Lophotrochozoa</taxon>
        <taxon>Mollusca</taxon>
        <taxon>Gastropoda</taxon>
        <taxon>Caenogastropoda</taxon>
        <taxon>Sorbeoconcha</taxon>
        <taxon>Cerithioidea</taxon>
        <taxon>Batillariidae</taxon>
        <taxon>Batillaria</taxon>
    </lineage>
</organism>
<evidence type="ECO:0000313" key="3">
    <source>
        <dbReference type="Proteomes" id="UP001519460"/>
    </source>
</evidence>
<reference evidence="2 3" key="1">
    <citation type="journal article" date="2023" name="Sci. Data">
        <title>Genome assembly of the Korean intertidal mud-creeper Batillaria attramentaria.</title>
        <authorList>
            <person name="Patra A.K."/>
            <person name="Ho P.T."/>
            <person name="Jun S."/>
            <person name="Lee S.J."/>
            <person name="Kim Y."/>
            <person name="Won Y.J."/>
        </authorList>
    </citation>
    <scope>NUCLEOTIDE SEQUENCE [LARGE SCALE GENOMIC DNA]</scope>
    <source>
        <strain evidence="2">Wonlab-2016</strain>
    </source>
</reference>
<comment type="caution">
    <text evidence="2">The sequence shown here is derived from an EMBL/GenBank/DDBJ whole genome shotgun (WGS) entry which is preliminary data.</text>
</comment>
<proteinExistence type="predicted"/>
<evidence type="ECO:0000256" key="1">
    <source>
        <dbReference type="SAM" id="MobiDB-lite"/>
    </source>
</evidence>
<name>A0ABD0JQ41_9CAEN</name>
<dbReference type="Proteomes" id="UP001519460">
    <property type="component" value="Unassembled WGS sequence"/>
</dbReference>
<sequence>MSGLKIPDTVRKAVVRLANGQRTVHKEIMLRTGDTVPVASDTRFSSDIRFSYRNLEQSTTSGHRGPITELFQRTFRHCTDHRFSVDIPVRLYPLKKIPTEGSEVTEEDNSDEESPQD</sequence>
<gene>
    <name evidence="2" type="ORF">BaRGS_00031573</name>
</gene>
<dbReference type="AlphaFoldDB" id="A0ABD0JQ41"/>
<feature type="region of interest" description="Disordered" evidence="1">
    <location>
        <begin position="96"/>
        <end position="117"/>
    </location>
</feature>
<evidence type="ECO:0000313" key="2">
    <source>
        <dbReference type="EMBL" id="KAK7477188.1"/>
    </source>
</evidence>
<dbReference type="EMBL" id="JACVVK020000356">
    <property type="protein sequence ID" value="KAK7477188.1"/>
    <property type="molecule type" value="Genomic_DNA"/>
</dbReference>
<accession>A0ABD0JQ41</accession>
<protein>
    <submittedName>
        <fullName evidence="2">Uncharacterized protein</fullName>
    </submittedName>
</protein>
<feature type="compositionally biased region" description="Acidic residues" evidence="1">
    <location>
        <begin position="103"/>
        <end position="117"/>
    </location>
</feature>